<evidence type="ECO:0000313" key="8">
    <source>
        <dbReference type="Proteomes" id="UP000521358"/>
    </source>
</evidence>
<feature type="compositionally biased region" description="Basic and acidic residues" evidence="5">
    <location>
        <begin position="226"/>
        <end position="253"/>
    </location>
</feature>
<evidence type="ECO:0000256" key="3">
    <source>
        <dbReference type="ARBA" id="ARBA00022638"/>
    </source>
</evidence>
<evidence type="ECO:0000256" key="1">
    <source>
        <dbReference type="ARBA" id="ARBA00010266"/>
    </source>
</evidence>
<name>A0A7X6D9P1_9ENTE</name>
<dbReference type="Gene3D" id="4.10.80.30">
    <property type="entry name" value="DNA polymerase, domain 6"/>
    <property type="match status" value="1"/>
</dbReference>
<evidence type="ECO:0000313" key="7">
    <source>
        <dbReference type="EMBL" id="NKC68377.1"/>
    </source>
</evidence>
<dbReference type="InterPro" id="IPR002901">
    <property type="entry name" value="MGlyc_endo_b_GlcNAc-like_dom"/>
</dbReference>
<dbReference type="Gene3D" id="3.10.350.10">
    <property type="entry name" value="LysM domain"/>
    <property type="match status" value="8"/>
</dbReference>
<feature type="compositionally biased region" description="Low complexity" evidence="5">
    <location>
        <begin position="493"/>
        <end position="511"/>
    </location>
</feature>
<feature type="domain" description="LysM" evidence="6">
    <location>
        <begin position="516"/>
        <end position="559"/>
    </location>
</feature>
<dbReference type="Proteomes" id="UP000521358">
    <property type="component" value="Unassembled WGS sequence"/>
</dbReference>
<feature type="compositionally biased region" description="Acidic residues" evidence="5">
    <location>
        <begin position="280"/>
        <end position="292"/>
    </location>
</feature>
<proteinExistence type="inferred from homology"/>
<dbReference type="RefSeq" id="WP_167807577.1">
    <property type="nucleotide sequence ID" value="NZ_JAAVMB010000011.1"/>
</dbReference>
<evidence type="ECO:0000256" key="4">
    <source>
        <dbReference type="ARBA" id="ARBA00032108"/>
    </source>
</evidence>
<feature type="region of interest" description="Disordered" evidence="5">
    <location>
        <begin position="183"/>
        <end position="319"/>
    </location>
</feature>
<feature type="region of interest" description="Disordered" evidence="5">
    <location>
        <begin position="706"/>
        <end position="735"/>
    </location>
</feature>
<evidence type="ECO:0000256" key="2">
    <source>
        <dbReference type="ARBA" id="ARBA00022529"/>
    </source>
</evidence>
<dbReference type="PROSITE" id="PS51782">
    <property type="entry name" value="LYSM"/>
    <property type="match status" value="8"/>
</dbReference>
<protein>
    <recommendedName>
        <fullName evidence="4">Peptidoglycan hydrolase</fullName>
    </recommendedName>
</protein>
<dbReference type="PANTHER" id="PTHR33734">
    <property type="entry name" value="LYSM DOMAIN-CONTAINING GPI-ANCHORED PROTEIN 2"/>
    <property type="match status" value="1"/>
</dbReference>
<organism evidence="7 8">
    <name type="scientific">Vagococcus fluvialis</name>
    <dbReference type="NCBI Taxonomy" id="2738"/>
    <lineage>
        <taxon>Bacteria</taxon>
        <taxon>Bacillati</taxon>
        <taxon>Bacillota</taxon>
        <taxon>Bacilli</taxon>
        <taxon>Lactobacillales</taxon>
        <taxon>Enterococcaceae</taxon>
        <taxon>Vagococcus</taxon>
    </lineage>
</organism>
<feature type="compositionally biased region" description="Polar residues" evidence="5">
    <location>
        <begin position="561"/>
        <end position="572"/>
    </location>
</feature>
<dbReference type="InterPro" id="IPR018392">
    <property type="entry name" value="LysM"/>
</dbReference>
<keyword evidence="2" id="KW-0929">Antimicrobial</keyword>
<feature type="compositionally biased region" description="Low complexity" evidence="5">
    <location>
        <begin position="647"/>
        <end position="659"/>
    </location>
</feature>
<dbReference type="Pfam" id="PF01832">
    <property type="entry name" value="Glucosaminidase"/>
    <property type="match status" value="1"/>
</dbReference>
<dbReference type="GO" id="GO:0004040">
    <property type="term" value="F:amidase activity"/>
    <property type="evidence" value="ECO:0007669"/>
    <property type="project" value="InterPro"/>
</dbReference>
<gene>
    <name evidence="7" type="ORF">HED35_09765</name>
</gene>
<dbReference type="EMBL" id="JAAVMB010000011">
    <property type="protein sequence ID" value="NKC68377.1"/>
    <property type="molecule type" value="Genomic_DNA"/>
</dbReference>
<feature type="region of interest" description="Disordered" evidence="5">
    <location>
        <begin position="484"/>
        <end position="520"/>
    </location>
</feature>
<feature type="compositionally biased region" description="Acidic residues" evidence="5">
    <location>
        <begin position="190"/>
        <end position="204"/>
    </location>
</feature>
<dbReference type="SUPFAM" id="SSF54106">
    <property type="entry name" value="LysM domain"/>
    <property type="match status" value="8"/>
</dbReference>
<comment type="similarity">
    <text evidence="1">Belongs to the glycosyl hydrolase 73 family.</text>
</comment>
<dbReference type="PANTHER" id="PTHR33734:SF22">
    <property type="entry name" value="MEMBRANE-BOUND LYTIC MUREIN TRANSGLYCOSYLASE D"/>
    <property type="match status" value="1"/>
</dbReference>
<feature type="domain" description="LysM" evidence="6">
    <location>
        <begin position="799"/>
        <end position="842"/>
    </location>
</feature>
<feature type="compositionally biased region" description="Low complexity" evidence="5">
    <location>
        <begin position="710"/>
        <end position="728"/>
    </location>
</feature>
<feature type="domain" description="LysM" evidence="6">
    <location>
        <begin position="989"/>
        <end position="1032"/>
    </location>
</feature>
<dbReference type="InterPro" id="IPR036779">
    <property type="entry name" value="LysM_dom_sf"/>
</dbReference>
<feature type="domain" description="LysM" evidence="6">
    <location>
        <begin position="931"/>
        <end position="974"/>
    </location>
</feature>
<feature type="compositionally biased region" description="Basic and acidic residues" evidence="5">
    <location>
        <begin position="294"/>
        <end position="306"/>
    </location>
</feature>
<reference evidence="7 8" key="1">
    <citation type="submission" date="2020-03" db="EMBL/GenBank/DDBJ databases">
        <title>Bacterial samples isolated from urine from healthy bovine heifers (Gyr breed).</title>
        <authorList>
            <person name="Giannattasio-Ferraz S."/>
            <person name="Maskeri L."/>
            <person name="Penido A."/>
            <person name="Barbosa-Stancioli E.F."/>
            <person name="Putonti C."/>
        </authorList>
    </citation>
    <scope>NUCLEOTIDE SEQUENCE [LARGE SCALE GENOMIC DNA]</scope>
    <source>
        <strain evidence="7 8">UFMG-H7</strain>
    </source>
</reference>
<feature type="region of interest" description="Disordered" evidence="5">
    <location>
        <begin position="846"/>
        <end position="873"/>
    </location>
</feature>
<feature type="compositionally biased region" description="Low complexity" evidence="5">
    <location>
        <begin position="846"/>
        <end position="867"/>
    </location>
</feature>
<evidence type="ECO:0000256" key="5">
    <source>
        <dbReference type="SAM" id="MobiDB-lite"/>
    </source>
</evidence>
<accession>A0A7X6D9P1</accession>
<dbReference type="AlphaFoldDB" id="A0A7X6D9P1"/>
<feature type="compositionally biased region" description="Polar residues" evidence="5">
    <location>
        <begin position="637"/>
        <end position="646"/>
    </location>
</feature>
<dbReference type="Pfam" id="PF01476">
    <property type="entry name" value="LysM"/>
    <property type="match status" value="8"/>
</dbReference>
<sequence>MKKNVSKNLLTKPPVLKNVSLIGTTMMISSSILIPGVTTKAYADAAKELTEATVNEMNQENKAPMSLNNFVMPSLVKEEENNFDMNIALNAQTTESLDTVIQVSPNVTLNWDETKKEIKDELGNVVGTYTLDSALNQIKLIFTGSGFTQAKLVVPGSLKKFDLTEQVVTLSIGENMLSQNITTQRHVEEVVEDPAESTDESITEETEKPVEESSESTTESENTTEESAKEEVVESTEEKTEETSSSSSEKETSTSESTEVDETSETTEESTTEETQTTTEESESTSETENSTEESTKEEVVKETPKAAKVQAQSAPVSAPLMGPRTLRAATPQAQFIEDTAYHAQSVAGPNDLYASVMIAQAILESGYGSSSLSSPPNHNLFGIKGAYNGQSVTMQTWEHFNGQDVIINAQFRKYPSYRESFEDNARVLKTTSFSPGNYFYSGAWKSNTNTYQDATRWLTGRYATDPNYNVKLNNLIVTHNLTQYDTPGSGNGNNSNNNNGGNNNNNNNNNANQGKTHTVVSGDTLSGIARKYGVTVAQLKQWNNLKSDLIHPGQVLKVSGDNTSNVKPPTDNNNNNNTNKPGGEKPTNGTKHTVKSGETLYGISLKYGVTVAQIKQWNNLKNDIIYVGQSLIVSNNGSSNNQTEKPTTPTNPTTPNTNSQKHTVKSGDTLSGIAWKYGVTVAQLKQWNNLKSDIIYVGQTLIVKGGSSNNQTEKPTTPTKPTTPNTNSQKHTVKSGDTLSGIAWKYGVTVAQLKQWNNLKSDIIYVGQTLIVKGGSSNNQTEKPTTPTKPTTPNTNSQKHTVKSGDTLSGIAWKYGVTVAQLKQWNNLKSDIIYVGQTLVVKGGTTNGSSSNQSQGSQNNNSSTTTHTVRRGDTLYGVSLRYGVSVNEIKQKNNLTSDMIYIGQTLAISGSSQSGNKTNAQQTVSTGTSSTYTVKSGDSLYKIASQHNVTVDQLKKENNLSGDMIYVGQTLRIPGKSVQAPVQTNKNKRHKVVSGDSLWSLSNKYGTSVKQIKAWNNLTSDVIYTGQNLRVG</sequence>
<feature type="region of interest" description="Disordered" evidence="5">
    <location>
        <begin position="557"/>
        <end position="594"/>
    </location>
</feature>
<evidence type="ECO:0000259" key="6">
    <source>
        <dbReference type="PROSITE" id="PS51782"/>
    </source>
</evidence>
<keyword evidence="3" id="KW-0081">Bacteriolytic enzyme</keyword>
<feature type="domain" description="LysM" evidence="6">
    <location>
        <begin position="866"/>
        <end position="909"/>
    </location>
</feature>
<dbReference type="Gene3D" id="1.10.530.10">
    <property type="match status" value="1"/>
</dbReference>
<dbReference type="SMART" id="SM00047">
    <property type="entry name" value="LYZ2"/>
    <property type="match status" value="1"/>
</dbReference>
<dbReference type="GO" id="GO:0031640">
    <property type="term" value="P:killing of cells of another organism"/>
    <property type="evidence" value="ECO:0007669"/>
    <property type="project" value="UniProtKB-KW"/>
</dbReference>
<dbReference type="SMART" id="SM00257">
    <property type="entry name" value="LysM"/>
    <property type="match status" value="8"/>
</dbReference>
<feature type="domain" description="LysM" evidence="6">
    <location>
        <begin position="730"/>
        <end position="773"/>
    </location>
</feature>
<dbReference type="GO" id="GO:0042742">
    <property type="term" value="P:defense response to bacterium"/>
    <property type="evidence" value="ECO:0007669"/>
    <property type="project" value="UniProtKB-KW"/>
</dbReference>
<feature type="region of interest" description="Disordered" evidence="5">
    <location>
        <begin position="637"/>
        <end position="666"/>
    </location>
</feature>
<dbReference type="GO" id="GO:0008932">
    <property type="term" value="F:lytic endotransglycosylase activity"/>
    <property type="evidence" value="ECO:0007669"/>
    <property type="project" value="TreeGrafter"/>
</dbReference>
<feature type="domain" description="LysM" evidence="6">
    <location>
        <begin position="661"/>
        <end position="704"/>
    </location>
</feature>
<dbReference type="CDD" id="cd00118">
    <property type="entry name" value="LysM"/>
    <property type="match status" value="8"/>
</dbReference>
<feature type="domain" description="LysM" evidence="6">
    <location>
        <begin position="591"/>
        <end position="634"/>
    </location>
</feature>
<feature type="region of interest" description="Disordered" evidence="5">
    <location>
        <begin position="775"/>
        <end position="804"/>
    </location>
</feature>
<feature type="compositionally biased region" description="Low complexity" evidence="5">
    <location>
        <begin position="779"/>
        <end position="797"/>
    </location>
</feature>
<comment type="caution">
    <text evidence="7">The sequence shown here is derived from an EMBL/GenBank/DDBJ whole genome shotgun (WGS) entry which is preliminary data.</text>
</comment>
<feature type="compositionally biased region" description="Acidic residues" evidence="5">
    <location>
        <begin position="258"/>
        <end position="272"/>
    </location>
</feature>